<dbReference type="SMART" id="SM00066">
    <property type="entry name" value="GAL4"/>
    <property type="match status" value="1"/>
</dbReference>
<dbReference type="PRINTS" id="PR00755">
    <property type="entry name" value="AFLATOXINBRP"/>
</dbReference>
<dbReference type="GO" id="GO:0003677">
    <property type="term" value="F:DNA binding"/>
    <property type="evidence" value="ECO:0007669"/>
    <property type="project" value="UniProtKB-KW"/>
</dbReference>
<dbReference type="EMBL" id="KV878890">
    <property type="protein sequence ID" value="OJJ87544.1"/>
    <property type="molecule type" value="Genomic_DNA"/>
</dbReference>
<keyword evidence="4" id="KW-0238">DNA-binding</keyword>
<evidence type="ECO:0000259" key="7">
    <source>
        <dbReference type="PROSITE" id="PS50048"/>
    </source>
</evidence>
<dbReference type="STRING" id="1160497.A0A1L9VUG5"/>
<dbReference type="Gene3D" id="4.10.240.10">
    <property type="entry name" value="Zn(2)-C6 fungal-type DNA-binding domain"/>
    <property type="match status" value="1"/>
</dbReference>
<evidence type="ECO:0000256" key="3">
    <source>
        <dbReference type="ARBA" id="ARBA00023015"/>
    </source>
</evidence>
<keyword evidence="1" id="KW-0479">Metal-binding</keyword>
<proteinExistence type="predicted"/>
<evidence type="ECO:0000313" key="8">
    <source>
        <dbReference type="EMBL" id="OJJ87544.1"/>
    </source>
</evidence>
<dbReference type="PANTHER" id="PTHR36206:SF14">
    <property type="entry name" value="ZN(2)-C6 FUNGAL-TYPE DOMAIN-CONTAINING PROTEIN-RELATED"/>
    <property type="match status" value="1"/>
</dbReference>
<evidence type="ECO:0000256" key="6">
    <source>
        <dbReference type="ARBA" id="ARBA00023242"/>
    </source>
</evidence>
<gene>
    <name evidence="8" type="ORF">ASPGLDRAFT_118652</name>
</gene>
<dbReference type="VEuPathDB" id="FungiDB:ASPGLDRAFT_118652"/>
<dbReference type="GeneID" id="34456236"/>
<dbReference type="GO" id="GO:0000981">
    <property type="term" value="F:DNA-binding transcription factor activity, RNA polymerase II-specific"/>
    <property type="evidence" value="ECO:0007669"/>
    <property type="project" value="InterPro"/>
</dbReference>
<dbReference type="GO" id="GO:0008270">
    <property type="term" value="F:zinc ion binding"/>
    <property type="evidence" value="ECO:0007669"/>
    <property type="project" value="InterPro"/>
</dbReference>
<dbReference type="InterPro" id="IPR021858">
    <property type="entry name" value="Fun_TF"/>
</dbReference>
<dbReference type="CDD" id="cd00067">
    <property type="entry name" value="GAL4"/>
    <property type="match status" value="1"/>
</dbReference>
<dbReference type="SUPFAM" id="SSF57701">
    <property type="entry name" value="Zn2/Cys6 DNA-binding domain"/>
    <property type="match status" value="1"/>
</dbReference>
<reference evidence="9" key="1">
    <citation type="journal article" date="2017" name="Genome Biol.">
        <title>Comparative genomics reveals high biological diversity and specific adaptations in the industrially and medically important fungal genus Aspergillus.</title>
        <authorList>
            <person name="de Vries R.P."/>
            <person name="Riley R."/>
            <person name="Wiebenga A."/>
            <person name="Aguilar-Osorio G."/>
            <person name="Amillis S."/>
            <person name="Uchima C.A."/>
            <person name="Anderluh G."/>
            <person name="Asadollahi M."/>
            <person name="Askin M."/>
            <person name="Barry K."/>
            <person name="Battaglia E."/>
            <person name="Bayram O."/>
            <person name="Benocci T."/>
            <person name="Braus-Stromeyer S.A."/>
            <person name="Caldana C."/>
            <person name="Canovas D."/>
            <person name="Cerqueira G.C."/>
            <person name="Chen F."/>
            <person name="Chen W."/>
            <person name="Choi C."/>
            <person name="Clum A."/>
            <person name="Dos Santos R.A."/>
            <person name="Damasio A.R."/>
            <person name="Diallinas G."/>
            <person name="Emri T."/>
            <person name="Fekete E."/>
            <person name="Flipphi M."/>
            <person name="Freyberg S."/>
            <person name="Gallo A."/>
            <person name="Gournas C."/>
            <person name="Habgood R."/>
            <person name="Hainaut M."/>
            <person name="Harispe M.L."/>
            <person name="Henrissat B."/>
            <person name="Hilden K.S."/>
            <person name="Hope R."/>
            <person name="Hossain A."/>
            <person name="Karabika E."/>
            <person name="Karaffa L."/>
            <person name="Karanyi Z."/>
            <person name="Krasevec N."/>
            <person name="Kuo A."/>
            <person name="Kusch H."/>
            <person name="LaButti K."/>
            <person name="Lagendijk E.L."/>
            <person name="Lapidus A."/>
            <person name="Levasseur A."/>
            <person name="Lindquist E."/>
            <person name="Lipzen A."/>
            <person name="Logrieco A.F."/>
            <person name="MacCabe A."/>
            <person name="Maekelae M.R."/>
            <person name="Malavazi I."/>
            <person name="Melin P."/>
            <person name="Meyer V."/>
            <person name="Mielnichuk N."/>
            <person name="Miskei M."/>
            <person name="Molnar A.P."/>
            <person name="Mule G."/>
            <person name="Ngan C.Y."/>
            <person name="Orejas M."/>
            <person name="Orosz E."/>
            <person name="Ouedraogo J.P."/>
            <person name="Overkamp K.M."/>
            <person name="Park H.-S."/>
            <person name="Perrone G."/>
            <person name="Piumi F."/>
            <person name="Punt P.J."/>
            <person name="Ram A.F."/>
            <person name="Ramon A."/>
            <person name="Rauscher S."/>
            <person name="Record E."/>
            <person name="Riano-Pachon D.M."/>
            <person name="Robert V."/>
            <person name="Roehrig J."/>
            <person name="Ruller R."/>
            <person name="Salamov A."/>
            <person name="Salih N.S."/>
            <person name="Samson R.A."/>
            <person name="Sandor E."/>
            <person name="Sanguinetti M."/>
            <person name="Schuetze T."/>
            <person name="Sepcic K."/>
            <person name="Shelest E."/>
            <person name="Sherlock G."/>
            <person name="Sophianopoulou V."/>
            <person name="Squina F.M."/>
            <person name="Sun H."/>
            <person name="Susca A."/>
            <person name="Todd R.B."/>
            <person name="Tsang A."/>
            <person name="Unkles S.E."/>
            <person name="van de Wiele N."/>
            <person name="van Rossen-Uffink D."/>
            <person name="Oliveira J.V."/>
            <person name="Vesth T.C."/>
            <person name="Visser J."/>
            <person name="Yu J.-H."/>
            <person name="Zhou M."/>
            <person name="Andersen M.R."/>
            <person name="Archer D.B."/>
            <person name="Baker S.E."/>
            <person name="Benoit I."/>
            <person name="Brakhage A.A."/>
            <person name="Braus G.H."/>
            <person name="Fischer R."/>
            <person name="Frisvad J.C."/>
            <person name="Goldman G.H."/>
            <person name="Houbraken J."/>
            <person name="Oakley B."/>
            <person name="Pocsi I."/>
            <person name="Scazzocchio C."/>
            <person name="Seiboth B."/>
            <person name="vanKuyk P.A."/>
            <person name="Wortman J."/>
            <person name="Dyer P.S."/>
            <person name="Grigoriev I.V."/>
        </authorList>
    </citation>
    <scope>NUCLEOTIDE SEQUENCE [LARGE SCALE GENOMIC DNA]</scope>
    <source>
        <strain evidence="9">CBS 516.65</strain>
    </source>
</reference>
<dbReference type="RefSeq" id="XP_022404227.1">
    <property type="nucleotide sequence ID" value="XM_022539975.1"/>
</dbReference>
<dbReference type="AlphaFoldDB" id="A0A1L9VUG5"/>
<name>A0A1L9VUG5_ASPGL</name>
<keyword evidence="2" id="KW-0862">Zinc</keyword>
<evidence type="ECO:0000256" key="5">
    <source>
        <dbReference type="ARBA" id="ARBA00023163"/>
    </source>
</evidence>
<evidence type="ECO:0000256" key="4">
    <source>
        <dbReference type="ARBA" id="ARBA00023125"/>
    </source>
</evidence>
<dbReference type="Pfam" id="PF11951">
    <property type="entry name" value="Fungal_trans_2"/>
    <property type="match status" value="1"/>
</dbReference>
<organism evidence="8 9">
    <name type="scientific">Aspergillus glaucus CBS 516.65</name>
    <dbReference type="NCBI Taxonomy" id="1160497"/>
    <lineage>
        <taxon>Eukaryota</taxon>
        <taxon>Fungi</taxon>
        <taxon>Dikarya</taxon>
        <taxon>Ascomycota</taxon>
        <taxon>Pezizomycotina</taxon>
        <taxon>Eurotiomycetes</taxon>
        <taxon>Eurotiomycetidae</taxon>
        <taxon>Eurotiales</taxon>
        <taxon>Aspergillaceae</taxon>
        <taxon>Aspergillus</taxon>
        <taxon>Aspergillus subgen. Aspergillus</taxon>
    </lineage>
</organism>
<feature type="domain" description="Zn(2)-C6 fungal-type" evidence="7">
    <location>
        <begin position="18"/>
        <end position="48"/>
    </location>
</feature>
<dbReference type="InterPro" id="IPR036864">
    <property type="entry name" value="Zn2-C6_fun-type_DNA-bd_sf"/>
</dbReference>
<evidence type="ECO:0000256" key="2">
    <source>
        <dbReference type="ARBA" id="ARBA00022833"/>
    </source>
</evidence>
<protein>
    <recommendedName>
        <fullName evidence="7">Zn(2)-C6 fungal-type domain-containing protein</fullName>
    </recommendedName>
</protein>
<dbReference type="PROSITE" id="PS00463">
    <property type="entry name" value="ZN2_CY6_FUNGAL_1"/>
    <property type="match status" value="1"/>
</dbReference>
<keyword evidence="3" id="KW-0805">Transcription regulation</keyword>
<dbReference type="InterPro" id="IPR052360">
    <property type="entry name" value="Transcr_Regulatory_Proteins"/>
</dbReference>
<dbReference type="PANTHER" id="PTHR36206">
    <property type="entry name" value="ASPERCRYPTIN BIOSYNTHESIS CLUSTER-SPECIFIC TRANSCRIPTION REGULATOR ATNN-RELATED"/>
    <property type="match status" value="1"/>
</dbReference>
<dbReference type="OrthoDB" id="3145928at2759"/>
<sequence length="565" mass="63550">MRQSTSPSRIGLTKSRNGCATCKSRKVKCVEIRPRCQRCTSTGRKCEYPVSSVSGYGAPTLPYPFSGLSGSRVNPSAQRERRAFEYYFYRGALSIAGALDLKFWKDTVLQLSRSEPAVWDAVIAISALYETPSPSLDLSPKGSEKNEALNWYSRSMMNVRKLIEQNRADQEIAIVTCVLYICIETMQGHMSEALQLYEQGVSLIYELRTASATRASFLEDTIIPLFFRMGTAALSTAGVPVVRDLFALADYRGDTGFFTVEAARAALAPLTRESLLFRWEAGAHILEVGSVVNVSVEVFARRQSLLLRLEDWYRSFTGLTNNQLDHIYQSAISTLRTFHAAIYIILSTCLAQREAAFDNYLSHFRTIVNHASQALASTTDVQTLFTFESGVGQPLFLTAISCRDPVLRREALSLLRRVPQEGFFECKPRVASAEEYIRMEEGRVEGLMVRVSDLVEITGSMTFDYSSNEIKEISLERLANLPFVEDLVTIEDDLGNDKLFSGDEQFAVSEGHRIRKNVVVQLNSHSIPQTRPFLHFTRNRPNANGMWEEREYFLPLNLINTISMA</sequence>
<dbReference type="PROSITE" id="PS50048">
    <property type="entry name" value="ZN2_CY6_FUNGAL_2"/>
    <property type="match status" value="1"/>
</dbReference>
<dbReference type="Pfam" id="PF00172">
    <property type="entry name" value="Zn_clus"/>
    <property type="match status" value="1"/>
</dbReference>
<evidence type="ECO:0000256" key="1">
    <source>
        <dbReference type="ARBA" id="ARBA00022723"/>
    </source>
</evidence>
<keyword evidence="9" id="KW-1185">Reference proteome</keyword>
<accession>A0A1L9VUG5</accession>
<dbReference type="Proteomes" id="UP000184300">
    <property type="component" value="Unassembled WGS sequence"/>
</dbReference>
<keyword evidence="6" id="KW-0539">Nucleus</keyword>
<evidence type="ECO:0000313" key="9">
    <source>
        <dbReference type="Proteomes" id="UP000184300"/>
    </source>
</evidence>
<dbReference type="InterPro" id="IPR001138">
    <property type="entry name" value="Zn2Cys6_DnaBD"/>
</dbReference>
<keyword evidence="5" id="KW-0804">Transcription</keyword>